<evidence type="ECO:0000313" key="2">
    <source>
        <dbReference type="Proteomes" id="UP000709295"/>
    </source>
</evidence>
<feature type="non-terminal residue" evidence="1">
    <location>
        <position position="1"/>
    </location>
</feature>
<reference evidence="1" key="1">
    <citation type="submission" date="2021-01" db="EMBL/GenBank/DDBJ databases">
        <title>Phytophthora aleatoria, a newly-described species from Pinus radiata is distinct from Phytophthora cactorum isolates based on comparative genomics.</title>
        <authorList>
            <person name="Mcdougal R."/>
            <person name="Panda P."/>
            <person name="Williams N."/>
            <person name="Studholme D.J."/>
        </authorList>
    </citation>
    <scope>NUCLEOTIDE SEQUENCE</scope>
    <source>
        <strain evidence="1">NZFS 4037</strain>
    </source>
</reference>
<comment type="caution">
    <text evidence="1">The sequence shown here is derived from an EMBL/GenBank/DDBJ whole genome shotgun (WGS) entry which is preliminary data.</text>
</comment>
<feature type="non-terminal residue" evidence="1">
    <location>
        <position position="166"/>
    </location>
</feature>
<keyword evidence="2" id="KW-1185">Reference proteome</keyword>
<gene>
    <name evidence="1" type="ORF">JG688_00005161</name>
</gene>
<evidence type="ECO:0000313" key="1">
    <source>
        <dbReference type="EMBL" id="KAG6969815.1"/>
    </source>
</evidence>
<accession>A0A8J5M8T2</accession>
<sequence>KREADTESHRSLKGKCAACGKMVSKSNMTKHCKVYGKKKPPKTHKVINRESYTRHKDKILNKRFEQRLYDRFRGGYENIILSISHRLLFTRPIFKQKAQAVRDEEFIKLEKLVADFESKGPCTPYEEFMESEKHRRTKSPVDDDKTTLCSYQKLRVLINKYEFTRK</sequence>
<proteinExistence type="predicted"/>
<dbReference type="Proteomes" id="UP000709295">
    <property type="component" value="Unassembled WGS sequence"/>
</dbReference>
<protein>
    <submittedName>
        <fullName evidence="1">Uncharacterized protein</fullName>
    </submittedName>
</protein>
<dbReference type="AlphaFoldDB" id="A0A8J5M8T2"/>
<dbReference type="EMBL" id="JAENGY010000199">
    <property type="protein sequence ID" value="KAG6969815.1"/>
    <property type="molecule type" value="Genomic_DNA"/>
</dbReference>
<name>A0A8J5M8T2_9STRA</name>
<organism evidence="1 2">
    <name type="scientific">Phytophthora aleatoria</name>
    <dbReference type="NCBI Taxonomy" id="2496075"/>
    <lineage>
        <taxon>Eukaryota</taxon>
        <taxon>Sar</taxon>
        <taxon>Stramenopiles</taxon>
        <taxon>Oomycota</taxon>
        <taxon>Peronosporomycetes</taxon>
        <taxon>Peronosporales</taxon>
        <taxon>Peronosporaceae</taxon>
        <taxon>Phytophthora</taxon>
    </lineage>
</organism>